<dbReference type="CDD" id="cd04182">
    <property type="entry name" value="GT_2_like_f"/>
    <property type="match status" value="1"/>
</dbReference>
<dbReference type="Proteomes" id="UP001163687">
    <property type="component" value="Chromosome"/>
</dbReference>
<keyword evidence="3" id="KW-1185">Reference proteome</keyword>
<feature type="domain" description="MobA-like NTP transferase" evidence="1">
    <location>
        <begin position="5"/>
        <end position="166"/>
    </location>
</feature>
<organism evidence="2 3">
    <name type="scientific">Caldinitratiruptor microaerophilus</name>
    <dbReference type="NCBI Taxonomy" id="671077"/>
    <lineage>
        <taxon>Bacteria</taxon>
        <taxon>Bacillati</taxon>
        <taxon>Bacillota</taxon>
        <taxon>Clostridia</taxon>
        <taxon>Eubacteriales</taxon>
        <taxon>Symbiobacteriaceae</taxon>
        <taxon>Caldinitratiruptor</taxon>
    </lineage>
</organism>
<name>A0AA35G943_9FIRM</name>
<dbReference type="RefSeq" id="WP_264842346.1">
    <property type="nucleotide sequence ID" value="NZ_AP025628.1"/>
</dbReference>
<accession>A0AA35G943</accession>
<dbReference type="AlphaFoldDB" id="A0AA35G943"/>
<dbReference type="PANTHER" id="PTHR43777:SF1">
    <property type="entry name" value="MOLYBDENUM COFACTOR CYTIDYLYLTRANSFERASE"/>
    <property type="match status" value="1"/>
</dbReference>
<sequence length="205" mass="21133">MGYAAVVLAAGSATRMGRPKQLEPVGGRPLVRWAVEAALAAGLGPVVVVTGAAAEAVAAAVADLPVRTVHNPDHPAGMGRSVAAGVAALGPEVRAAVVLLGDQPLVPPELLGALVRAHDPPGATIVRPGYPSGRLAPPALFDRRHFPELAALTGDRGASAVIARHPDCTRVVPWPDDLPLLDVDTPEDLETVRRYVSDVGFTSSW</sequence>
<dbReference type="SUPFAM" id="SSF53448">
    <property type="entry name" value="Nucleotide-diphospho-sugar transferases"/>
    <property type="match status" value="1"/>
</dbReference>
<dbReference type="InterPro" id="IPR029044">
    <property type="entry name" value="Nucleotide-diphossugar_trans"/>
</dbReference>
<dbReference type="EMBL" id="AP025628">
    <property type="protein sequence ID" value="BDG61716.1"/>
    <property type="molecule type" value="Genomic_DNA"/>
</dbReference>
<dbReference type="KEGG" id="cmic:caldi_28060"/>
<reference evidence="2" key="1">
    <citation type="submission" date="2022-03" db="EMBL/GenBank/DDBJ databases">
        <title>Complete genome sequence of Caldinitratiruptor microaerophilus.</title>
        <authorList>
            <person name="Mukaiyama R."/>
            <person name="Nishiyama T."/>
            <person name="Ueda K."/>
        </authorList>
    </citation>
    <scope>NUCLEOTIDE SEQUENCE</scope>
    <source>
        <strain evidence="2">JCM 16183</strain>
    </source>
</reference>
<dbReference type="Pfam" id="PF12804">
    <property type="entry name" value="NTP_transf_3"/>
    <property type="match status" value="1"/>
</dbReference>
<dbReference type="InterPro" id="IPR025877">
    <property type="entry name" value="MobA-like_NTP_Trfase"/>
</dbReference>
<gene>
    <name evidence="2" type="ORF">caldi_28060</name>
</gene>
<protein>
    <recommendedName>
        <fullName evidence="1">MobA-like NTP transferase domain-containing protein</fullName>
    </recommendedName>
</protein>
<dbReference type="GO" id="GO:0016779">
    <property type="term" value="F:nucleotidyltransferase activity"/>
    <property type="evidence" value="ECO:0007669"/>
    <property type="project" value="UniProtKB-ARBA"/>
</dbReference>
<evidence type="ECO:0000259" key="1">
    <source>
        <dbReference type="Pfam" id="PF12804"/>
    </source>
</evidence>
<dbReference type="PANTHER" id="PTHR43777">
    <property type="entry name" value="MOLYBDENUM COFACTOR CYTIDYLYLTRANSFERASE"/>
    <property type="match status" value="1"/>
</dbReference>
<proteinExistence type="predicted"/>
<dbReference type="Gene3D" id="3.90.550.10">
    <property type="entry name" value="Spore Coat Polysaccharide Biosynthesis Protein SpsA, Chain A"/>
    <property type="match status" value="1"/>
</dbReference>
<evidence type="ECO:0000313" key="3">
    <source>
        <dbReference type="Proteomes" id="UP001163687"/>
    </source>
</evidence>
<evidence type="ECO:0000313" key="2">
    <source>
        <dbReference type="EMBL" id="BDG61716.1"/>
    </source>
</evidence>